<name>A0AAG5DP80_ANOAO</name>
<protein>
    <submittedName>
        <fullName evidence="2">Uncharacterized protein</fullName>
    </submittedName>
</protein>
<accession>A0AAG5DP80</accession>
<reference evidence="2" key="1">
    <citation type="submission" date="2024-04" db="UniProtKB">
        <authorList>
            <consortium name="EnsemblMetazoa"/>
        </authorList>
    </citation>
    <scope>IDENTIFICATION</scope>
    <source>
        <strain evidence="2">EBRO</strain>
    </source>
</reference>
<feature type="compositionally biased region" description="Gly residues" evidence="1">
    <location>
        <begin position="36"/>
        <end position="46"/>
    </location>
</feature>
<dbReference type="Proteomes" id="UP000075880">
    <property type="component" value="Unassembled WGS sequence"/>
</dbReference>
<feature type="region of interest" description="Disordered" evidence="1">
    <location>
        <begin position="30"/>
        <end position="52"/>
    </location>
</feature>
<keyword evidence="3" id="KW-1185">Reference proteome</keyword>
<evidence type="ECO:0000256" key="1">
    <source>
        <dbReference type="SAM" id="MobiDB-lite"/>
    </source>
</evidence>
<dbReference type="AlphaFoldDB" id="A0AAG5DP80"/>
<sequence length="249" mass="26948">LPARKQLPATASGEESLLLVDDLHRPPHGVLEVGQRGLGRAGAGAGRRGRGGRGVVEAVGVRGVERGGGGRRRDAAVDVGVERAERGRGQLLGGRLLAGVTEPARRVSALHVPLLRLVQLLQGERIEAAEVRHRIVLLELLEVVRGREVGWQLRERIGGAERTLAALLHRTERPETPGGAGQRVLGLPARPILVVRMFLHVRRPQPLRLVDERALLGLGQQLPLRAEPLRDLRVVHLRVVLGDLAALQP</sequence>
<evidence type="ECO:0000313" key="2">
    <source>
        <dbReference type="EnsemblMetazoa" id="ENSAATROPP013082"/>
    </source>
</evidence>
<dbReference type="EnsemblMetazoa" id="ENSAATROPT014347">
    <property type="protein sequence ID" value="ENSAATROPP013082"/>
    <property type="gene ID" value="ENSAATROPG011643"/>
</dbReference>
<evidence type="ECO:0000313" key="3">
    <source>
        <dbReference type="Proteomes" id="UP000075880"/>
    </source>
</evidence>
<organism evidence="2 3">
    <name type="scientific">Anopheles atroparvus</name>
    <name type="common">European mosquito</name>
    <dbReference type="NCBI Taxonomy" id="41427"/>
    <lineage>
        <taxon>Eukaryota</taxon>
        <taxon>Metazoa</taxon>
        <taxon>Ecdysozoa</taxon>
        <taxon>Arthropoda</taxon>
        <taxon>Hexapoda</taxon>
        <taxon>Insecta</taxon>
        <taxon>Pterygota</taxon>
        <taxon>Neoptera</taxon>
        <taxon>Endopterygota</taxon>
        <taxon>Diptera</taxon>
        <taxon>Nematocera</taxon>
        <taxon>Culicoidea</taxon>
        <taxon>Culicidae</taxon>
        <taxon>Anophelinae</taxon>
        <taxon>Anopheles</taxon>
    </lineage>
</organism>
<proteinExistence type="predicted"/>